<feature type="domain" description="PRORP" evidence="19">
    <location>
        <begin position="445"/>
        <end position="677"/>
    </location>
</feature>
<feature type="domain" description="PROP1-like PPR" evidence="20">
    <location>
        <begin position="150"/>
        <end position="211"/>
    </location>
</feature>
<dbReference type="PROSITE" id="PS51375">
    <property type="entry name" value="PPR"/>
    <property type="match status" value="1"/>
</dbReference>
<dbReference type="GO" id="GO:0001682">
    <property type="term" value="P:tRNA 5'-leader removal"/>
    <property type="evidence" value="ECO:0007669"/>
    <property type="project" value="TreeGrafter"/>
</dbReference>
<evidence type="ECO:0000256" key="8">
    <source>
        <dbReference type="ARBA" id="ARBA00022723"/>
    </source>
</evidence>
<comment type="catalytic activity">
    <reaction evidence="1">
        <text>Endonucleolytic cleavage of RNA, removing 5'-extranucleotides from tRNA precursor.</text>
        <dbReference type="EC" id="3.1.26.5"/>
    </reaction>
</comment>
<evidence type="ECO:0000256" key="3">
    <source>
        <dbReference type="ARBA" id="ARBA00004173"/>
    </source>
</evidence>
<dbReference type="Gene3D" id="3.40.50.11980">
    <property type="match status" value="1"/>
</dbReference>
<dbReference type="InterPro" id="IPR002885">
    <property type="entry name" value="PPR_rpt"/>
</dbReference>
<evidence type="ECO:0000256" key="2">
    <source>
        <dbReference type="ARBA" id="ARBA00001946"/>
    </source>
</evidence>
<evidence type="ECO:0000256" key="1">
    <source>
        <dbReference type="ARBA" id="ARBA00000928"/>
    </source>
</evidence>
<evidence type="ECO:0000256" key="16">
    <source>
        <dbReference type="ARBA" id="ARBA00044559"/>
    </source>
</evidence>
<dbReference type="OrthoDB" id="46913at2759"/>
<evidence type="ECO:0000256" key="7">
    <source>
        <dbReference type="ARBA" id="ARBA00022722"/>
    </source>
</evidence>
<dbReference type="Gene3D" id="1.25.40.10">
    <property type="entry name" value="Tetratricopeptide repeat domain"/>
    <property type="match status" value="1"/>
</dbReference>
<keyword evidence="10" id="KW-0378">Hydrolase</keyword>
<evidence type="ECO:0000313" key="22">
    <source>
        <dbReference type="Proteomes" id="UP000886520"/>
    </source>
</evidence>
<evidence type="ECO:0000256" key="9">
    <source>
        <dbReference type="ARBA" id="ARBA00022737"/>
    </source>
</evidence>
<comment type="cofactor">
    <cofactor evidence="2">
        <name>Mg(2+)</name>
        <dbReference type="ChEBI" id="CHEBI:18420"/>
    </cofactor>
</comment>
<dbReference type="Proteomes" id="UP000886520">
    <property type="component" value="Chromosome 12"/>
</dbReference>
<dbReference type="GO" id="GO:0046872">
    <property type="term" value="F:metal ion binding"/>
    <property type="evidence" value="ECO:0007669"/>
    <property type="project" value="UniProtKB-KW"/>
</dbReference>
<keyword evidence="6" id="KW-0819">tRNA processing</keyword>
<dbReference type="InterPro" id="IPR031595">
    <property type="entry name" value="PRORP_C"/>
</dbReference>
<feature type="region of interest" description="Disordered" evidence="18">
    <location>
        <begin position="220"/>
        <end position="241"/>
    </location>
</feature>
<keyword evidence="11" id="KW-0862">Zinc</keyword>
<dbReference type="Pfam" id="PF17177">
    <property type="entry name" value="PPR_long"/>
    <property type="match status" value="2"/>
</dbReference>
<keyword evidence="22" id="KW-1185">Reference proteome</keyword>
<evidence type="ECO:0000256" key="6">
    <source>
        <dbReference type="ARBA" id="ARBA00022694"/>
    </source>
</evidence>
<keyword evidence="9" id="KW-0677">Repeat</keyword>
<keyword evidence="14" id="KW-0496">Mitochondrion</keyword>
<keyword evidence="12" id="KW-0460">Magnesium</keyword>
<evidence type="ECO:0000256" key="11">
    <source>
        <dbReference type="ARBA" id="ARBA00022833"/>
    </source>
</evidence>
<evidence type="ECO:0000256" key="15">
    <source>
        <dbReference type="ARBA" id="ARBA00044536"/>
    </source>
</evidence>
<organism evidence="21 22">
    <name type="scientific">Adiantum capillus-veneris</name>
    <name type="common">Maidenhair fern</name>
    <dbReference type="NCBI Taxonomy" id="13818"/>
    <lineage>
        <taxon>Eukaryota</taxon>
        <taxon>Viridiplantae</taxon>
        <taxon>Streptophyta</taxon>
        <taxon>Embryophyta</taxon>
        <taxon>Tracheophyta</taxon>
        <taxon>Polypodiopsida</taxon>
        <taxon>Polypodiidae</taxon>
        <taxon>Polypodiales</taxon>
        <taxon>Pteridineae</taxon>
        <taxon>Pteridaceae</taxon>
        <taxon>Vittarioideae</taxon>
        <taxon>Adiantum</taxon>
    </lineage>
</organism>
<comment type="caution">
    <text evidence="21">The sequence shown here is derived from an EMBL/GenBank/DDBJ whole genome shotgun (WGS) entry which is preliminary data.</text>
</comment>
<evidence type="ECO:0000259" key="20">
    <source>
        <dbReference type="Pfam" id="PF17177"/>
    </source>
</evidence>
<dbReference type="EC" id="3.1.26.5" evidence="5"/>
<evidence type="ECO:0000256" key="10">
    <source>
        <dbReference type="ARBA" id="ARBA00022801"/>
    </source>
</evidence>
<gene>
    <name evidence="21" type="ORF">GOP47_0012356</name>
</gene>
<keyword evidence="13" id="KW-0809">Transit peptide</keyword>
<dbReference type="EMBL" id="JABFUD020000012">
    <property type="protein sequence ID" value="KAI5072250.1"/>
    <property type="molecule type" value="Genomic_DNA"/>
</dbReference>
<dbReference type="PANTHER" id="PTHR13547:SF1">
    <property type="entry name" value="MITOCHONDRIAL RIBONUCLEASE P CATALYTIC SUBUNIT"/>
    <property type="match status" value="1"/>
</dbReference>
<evidence type="ECO:0000256" key="18">
    <source>
        <dbReference type="SAM" id="MobiDB-lite"/>
    </source>
</evidence>
<protein>
    <recommendedName>
        <fullName evidence="15">Mitochondrial ribonuclease P catalytic subunit</fullName>
        <ecNumber evidence="5">3.1.26.5</ecNumber>
    </recommendedName>
    <alternativeName>
        <fullName evidence="16">Mitochondrial ribonuclease P protein 3</fullName>
    </alternativeName>
</protein>
<dbReference type="Pfam" id="PF16953">
    <property type="entry name" value="PRORP"/>
    <property type="match status" value="1"/>
</dbReference>
<dbReference type="GO" id="GO:0004526">
    <property type="term" value="F:ribonuclease P activity"/>
    <property type="evidence" value="ECO:0007669"/>
    <property type="project" value="UniProtKB-EC"/>
</dbReference>
<sequence>MMMRLSPKRAREPFSTRLFRRSIQCGLATAPEPRYGFSFCRVLPKWSSVCTTSRNGRQLLSKGVHIFQCDAKRDEKLQNGHVRQRRNTHSECESSMACTNEEYAVLKSKVSFSSCESNGENRNIEEVQSRDGGKLYTRVASSIKFRNCRRFRENPEAAKVRLKLDLCSKEANLQDALVLFDQVKREQRVQFDVYAYNILLYLCSGAASGKLLQDSRRIKKSSKTTTQKDENAGKGLNAHEDSNSSKVWIDFNPEDIELAVTRAADILEDMLQQGVEPNEATYTSIVRLAVAKNDGDLAFETIKLMESSGVPPKLRSYGPLLQLFCACNKADKVYEVDDHMLNLGVQPDESMMDSLLKVSMEAGREDKIYSLLHRLRTSLRELLPTTVQSIEQWFTSDHAALAGKTKWKSPPSKEDLRRAMVASGGGCHGLGWLGTGAWQVKRTSISKTGSCLSCRDMLCVVDLDTKDTEDFANSIAKLACESHKGLSQFPNFQDWLDRQGPFDAIIDGANVGLYNPKLYNGFNVSLLQAVINEVSARFCTRKPPLVILHSRHMHDIAKASNNDARLHRRRKDYIPFFTPKGANDDWFWLYAAVKCKCMLLSNDLMRDHIFALLGNNFFPKWKERHQVRFTFTHKSLEIHMPPPYSTIIQESQNGSWHVPQALQTGDDDNEALREWLCVTRSGAASLFQLLMQRTVALPGWTKFGLPGWTKYEGGLQCRSVLSNKLFVISTFLNLKLRVAMLCKARLEDASYVT</sequence>
<evidence type="ECO:0000256" key="4">
    <source>
        <dbReference type="ARBA" id="ARBA00007626"/>
    </source>
</evidence>
<dbReference type="PANTHER" id="PTHR13547">
    <property type="match status" value="1"/>
</dbReference>
<proteinExistence type="inferred from homology"/>
<feature type="repeat" description="PPR" evidence="17">
    <location>
        <begin position="278"/>
        <end position="312"/>
    </location>
</feature>
<reference evidence="21" key="1">
    <citation type="submission" date="2021-01" db="EMBL/GenBank/DDBJ databases">
        <title>Adiantum capillus-veneris genome.</title>
        <authorList>
            <person name="Fang Y."/>
            <person name="Liao Q."/>
        </authorList>
    </citation>
    <scope>NUCLEOTIDE SEQUENCE</scope>
    <source>
        <strain evidence="21">H3</strain>
        <tissue evidence="21">Leaf</tissue>
    </source>
</reference>
<evidence type="ECO:0000313" key="21">
    <source>
        <dbReference type="EMBL" id="KAI5072250.1"/>
    </source>
</evidence>
<dbReference type="InterPro" id="IPR033443">
    <property type="entry name" value="PROP1-like_PPR_dom"/>
</dbReference>
<comment type="subcellular location">
    <subcellularLocation>
        <location evidence="3">Mitochondrion</location>
    </subcellularLocation>
</comment>
<name>A0A9D4ZGE7_ADICA</name>
<evidence type="ECO:0000259" key="19">
    <source>
        <dbReference type="Pfam" id="PF16953"/>
    </source>
</evidence>
<keyword evidence="7" id="KW-0540">Nuclease</keyword>
<evidence type="ECO:0000256" key="13">
    <source>
        <dbReference type="ARBA" id="ARBA00022946"/>
    </source>
</evidence>
<evidence type="ECO:0000256" key="12">
    <source>
        <dbReference type="ARBA" id="ARBA00022842"/>
    </source>
</evidence>
<dbReference type="InterPro" id="IPR011990">
    <property type="entry name" value="TPR-like_helical_dom_sf"/>
</dbReference>
<evidence type="ECO:0000256" key="17">
    <source>
        <dbReference type="PROSITE-ProRule" id="PRU00708"/>
    </source>
</evidence>
<evidence type="ECO:0000256" key="5">
    <source>
        <dbReference type="ARBA" id="ARBA00012179"/>
    </source>
</evidence>
<keyword evidence="8" id="KW-0479">Metal-binding</keyword>
<comment type="similarity">
    <text evidence="4">Belongs to the PPR family. P subfamily.</text>
</comment>
<feature type="domain" description="PROP1-like PPR" evidence="20">
    <location>
        <begin position="256"/>
        <end position="400"/>
    </location>
</feature>
<dbReference type="CDD" id="cd18718">
    <property type="entry name" value="PIN_PRORP"/>
    <property type="match status" value="1"/>
</dbReference>
<dbReference type="GO" id="GO:0005739">
    <property type="term" value="C:mitochondrion"/>
    <property type="evidence" value="ECO:0007669"/>
    <property type="project" value="UniProtKB-SubCell"/>
</dbReference>
<evidence type="ECO:0000256" key="14">
    <source>
        <dbReference type="ARBA" id="ARBA00023128"/>
    </source>
</evidence>
<feature type="compositionally biased region" description="Basic and acidic residues" evidence="18">
    <location>
        <begin position="226"/>
        <end position="241"/>
    </location>
</feature>
<accession>A0A9D4ZGE7</accession>
<dbReference type="InterPro" id="IPR033495">
    <property type="entry name" value="MRPP3_PIN_dom"/>
</dbReference>
<dbReference type="AlphaFoldDB" id="A0A9D4ZGE7"/>